<dbReference type="FunFam" id="3.40.50.300:FF:000006">
    <property type="entry name" value="DNA-binding transcriptional regulator NtrC"/>
    <property type="match status" value="1"/>
</dbReference>
<dbReference type="PROSITE" id="PS00675">
    <property type="entry name" value="SIGMA54_INTERACT_1"/>
    <property type="match status" value="1"/>
</dbReference>
<organism evidence="7 8">
    <name type="scientific">Azoarcus sp. (strain BH72)</name>
    <dbReference type="NCBI Taxonomy" id="418699"/>
    <lineage>
        <taxon>Bacteria</taxon>
        <taxon>Pseudomonadati</taxon>
        <taxon>Pseudomonadota</taxon>
        <taxon>Betaproteobacteria</taxon>
        <taxon>Rhodocyclales</taxon>
        <taxon>Zoogloeaceae</taxon>
        <taxon>Azoarcus</taxon>
    </lineage>
</organism>
<dbReference type="Pfam" id="PF06505">
    <property type="entry name" value="XylR_N"/>
    <property type="match status" value="1"/>
</dbReference>
<dbReference type="InterPro" id="IPR027417">
    <property type="entry name" value="P-loop_NTPase"/>
</dbReference>
<dbReference type="InterPro" id="IPR003593">
    <property type="entry name" value="AAA+_ATPase"/>
</dbReference>
<dbReference type="SMART" id="SM00989">
    <property type="entry name" value="V4R"/>
    <property type="match status" value="1"/>
</dbReference>
<keyword evidence="3" id="KW-0805">Transcription regulation</keyword>
<proteinExistence type="predicted"/>
<dbReference type="InterPro" id="IPR024096">
    <property type="entry name" value="NO_sig/Golgi_transp_ligand-bd"/>
</dbReference>
<dbReference type="PROSITE" id="PS50045">
    <property type="entry name" value="SIGMA54_INTERACT_4"/>
    <property type="match status" value="1"/>
</dbReference>
<keyword evidence="1" id="KW-0547">Nucleotide-binding</keyword>
<dbReference type="InterPro" id="IPR010523">
    <property type="entry name" value="XylR_N"/>
</dbReference>
<dbReference type="PANTHER" id="PTHR32071:SF113">
    <property type="entry name" value="ALGINATE BIOSYNTHESIS TRANSCRIPTIONAL REGULATORY PROTEIN ALGB"/>
    <property type="match status" value="1"/>
</dbReference>
<dbReference type="GO" id="GO:0005524">
    <property type="term" value="F:ATP binding"/>
    <property type="evidence" value="ECO:0007669"/>
    <property type="project" value="UniProtKB-KW"/>
</dbReference>
<dbReference type="HOGENOM" id="CLU_000445_119_2_4"/>
<keyword evidence="2" id="KW-0067">ATP-binding</keyword>
<keyword evidence="8" id="KW-1185">Reference proteome</keyword>
<dbReference type="GO" id="GO:0043565">
    <property type="term" value="F:sequence-specific DNA binding"/>
    <property type="evidence" value="ECO:0007669"/>
    <property type="project" value="InterPro"/>
</dbReference>
<dbReference type="PROSITE" id="PS00688">
    <property type="entry name" value="SIGMA54_INTERACT_3"/>
    <property type="match status" value="1"/>
</dbReference>
<evidence type="ECO:0000256" key="1">
    <source>
        <dbReference type="ARBA" id="ARBA00022741"/>
    </source>
</evidence>
<dbReference type="Gene3D" id="1.10.10.60">
    <property type="entry name" value="Homeodomain-like"/>
    <property type="match status" value="1"/>
</dbReference>
<dbReference type="SMART" id="SM00382">
    <property type="entry name" value="AAA"/>
    <property type="match status" value="1"/>
</dbReference>
<dbReference type="InterPro" id="IPR002197">
    <property type="entry name" value="HTH_Fis"/>
</dbReference>
<name>A1K6K4_AZOSB</name>
<dbReference type="InterPro" id="IPR058031">
    <property type="entry name" value="AAA_lid_NorR"/>
</dbReference>
<evidence type="ECO:0000256" key="4">
    <source>
        <dbReference type="ARBA" id="ARBA00023125"/>
    </source>
</evidence>
<dbReference type="InterPro" id="IPR025662">
    <property type="entry name" value="Sigma_54_int_dom_ATP-bd_1"/>
</dbReference>
<dbReference type="eggNOG" id="COG3829">
    <property type="taxonomic scope" value="Bacteria"/>
</dbReference>
<dbReference type="Pfam" id="PF02954">
    <property type="entry name" value="HTH_8"/>
    <property type="match status" value="1"/>
</dbReference>
<evidence type="ECO:0000256" key="2">
    <source>
        <dbReference type="ARBA" id="ARBA00022840"/>
    </source>
</evidence>
<dbReference type="RefSeq" id="WP_011765575.1">
    <property type="nucleotide sequence ID" value="NC_008702.1"/>
</dbReference>
<dbReference type="InterPro" id="IPR004096">
    <property type="entry name" value="V4R"/>
</dbReference>
<gene>
    <name evidence="7" type="primary">lapR</name>
    <name evidence="7" type="ordered locus">azo1842</name>
</gene>
<dbReference type="Pfam" id="PF00158">
    <property type="entry name" value="Sigma54_activat"/>
    <property type="match status" value="1"/>
</dbReference>
<dbReference type="PROSITE" id="PS00676">
    <property type="entry name" value="SIGMA54_INTERACT_2"/>
    <property type="match status" value="1"/>
</dbReference>
<dbReference type="EMBL" id="AM406670">
    <property type="protein sequence ID" value="CAL94459.1"/>
    <property type="molecule type" value="Genomic_DNA"/>
</dbReference>
<dbReference type="CDD" id="cd00009">
    <property type="entry name" value="AAA"/>
    <property type="match status" value="1"/>
</dbReference>
<dbReference type="Gene3D" id="1.10.8.60">
    <property type="match status" value="1"/>
</dbReference>
<dbReference type="Pfam" id="PF02830">
    <property type="entry name" value="V4R"/>
    <property type="match status" value="1"/>
</dbReference>
<sequence length="561" mass="62128">MGTEKHGLVEQFNLRSRLRFDIDGGNIWLDESRMLLLHAQAMGALRTELFRSLGVERARGLLVRMGFVSGQQDADLARKLFGNGEPYDVFRLGPELHAFEGLVRARIRDAKLDWEKGSFVGDVTWENSWEAESHIREFGVGDDPVCWSLIGYASGYVTRFFNRFVVFRETHCVGKGDEQCVLVGKPAEDWDNADGYLDYFRPGNIEGELAELREELARLRASLGGACRRDDLIGNSPAFEAAFDLVRKAAGSTINVLLLGETGVGKEVFARWLHAHSDRADKPFIAINCAAIPHDLIEAELFGVQKGAYTGAQQSRAGRFERADGGTLFLDEVGDLSPAAQVKLLRVLQSGEVERLGDDQTRKVNVRLVAATNVNLPQAIRQGSFRADLYYRLATYPVAIPPLRDRRSDIPLLAQALLGKYEAVYHKKLQGITDRAIRALVDYPWPGNVRELENVIERGVLLAPPGGRLEEQHLFAGAESVVPAGVELDTGGHLCDARESSHNKLCEALLKEGFNLEAHEARLIELAVQQAKGNLTHAARALGITRRQLAYRLKQNTAAAE</sequence>
<evidence type="ECO:0000313" key="7">
    <source>
        <dbReference type="EMBL" id="CAL94459.1"/>
    </source>
</evidence>
<dbReference type="Pfam" id="PF25601">
    <property type="entry name" value="AAA_lid_14"/>
    <property type="match status" value="1"/>
</dbReference>
<evidence type="ECO:0000313" key="8">
    <source>
        <dbReference type="Proteomes" id="UP000002588"/>
    </source>
</evidence>
<dbReference type="AlphaFoldDB" id="A1K6K4"/>
<dbReference type="GO" id="GO:0006355">
    <property type="term" value="P:regulation of DNA-templated transcription"/>
    <property type="evidence" value="ECO:0007669"/>
    <property type="project" value="InterPro"/>
</dbReference>
<dbReference type="SUPFAM" id="SSF52540">
    <property type="entry name" value="P-loop containing nucleoside triphosphate hydrolases"/>
    <property type="match status" value="1"/>
</dbReference>
<evidence type="ECO:0000259" key="6">
    <source>
        <dbReference type="PROSITE" id="PS50045"/>
    </source>
</evidence>
<keyword evidence="5" id="KW-0804">Transcription</keyword>
<dbReference type="SUPFAM" id="SSF46689">
    <property type="entry name" value="Homeodomain-like"/>
    <property type="match status" value="1"/>
</dbReference>
<dbReference type="Proteomes" id="UP000002588">
    <property type="component" value="Chromosome"/>
</dbReference>
<reference evidence="7 8" key="1">
    <citation type="journal article" date="2006" name="Nat. Biotechnol.">
        <title>Complete genome of the mutualistic, N2-fixing grass endophyte Azoarcus sp. strain BH72.</title>
        <authorList>
            <person name="Krause A."/>
            <person name="Ramakumar A."/>
            <person name="Bartels D."/>
            <person name="Battistoni F."/>
            <person name="Bekel T."/>
            <person name="Boch J."/>
            <person name="Boehm M."/>
            <person name="Friedrich F."/>
            <person name="Hurek T."/>
            <person name="Krause L."/>
            <person name="Linke B."/>
            <person name="McHardy A.C."/>
            <person name="Sarkar A."/>
            <person name="Schneiker S."/>
            <person name="Syed A.A."/>
            <person name="Thauer R."/>
            <person name="Vorhoelter F.-J."/>
            <person name="Weidner S."/>
            <person name="Puehler A."/>
            <person name="Reinhold-Hurek B."/>
            <person name="Kaiser O."/>
            <person name="Goesmann A."/>
        </authorList>
    </citation>
    <scope>NUCLEOTIDE SEQUENCE [LARGE SCALE GENOMIC DNA]</scope>
    <source>
        <strain evidence="7 8">BH72</strain>
    </source>
</reference>
<dbReference type="SUPFAM" id="SSF111126">
    <property type="entry name" value="Ligand-binding domain in the NO signalling and Golgi transport"/>
    <property type="match status" value="1"/>
</dbReference>
<protein>
    <submittedName>
        <fullName evidence="7">Transcriptional regulatory protein</fullName>
    </submittedName>
</protein>
<dbReference type="STRING" id="62928.azo1842"/>
<dbReference type="InterPro" id="IPR009057">
    <property type="entry name" value="Homeodomain-like_sf"/>
</dbReference>
<dbReference type="OrthoDB" id="9761705at2"/>
<dbReference type="KEGG" id="azo:azo1842"/>
<dbReference type="InterPro" id="IPR025944">
    <property type="entry name" value="Sigma_54_int_dom_CS"/>
</dbReference>
<dbReference type="PANTHER" id="PTHR32071">
    <property type="entry name" value="TRANSCRIPTIONAL REGULATORY PROTEIN"/>
    <property type="match status" value="1"/>
</dbReference>
<dbReference type="InterPro" id="IPR025943">
    <property type="entry name" value="Sigma_54_int_dom_ATP-bd_2"/>
</dbReference>
<accession>A1K6K4</accession>
<dbReference type="InterPro" id="IPR002078">
    <property type="entry name" value="Sigma_54_int"/>
</dbReference>
<evidence type="ECO:0000256" key="3">
    <source>
        <dbReference type="ARBA" id="ARBA00023015"/>
    </source>
</evidence>
<keyword evidence="4" id="KW-0238">DNA-binding</keyword>
<evidence type="ECO:0000256" key="5">
    <source>
        <dbReference type="ARBA" id="ARBA00023163"/>
    </source>
</evidence>
<feature type="domain" description="Sigma-54 factor interaction" evidence="6">
    <location>
        <begin position="232"/>
        <end position="461"/>
    </location>
</feature>
<dbReference type="Gene3D" id="3.40.50.300">
    <property type="entry name" value="P-loop containing nucleotide triphosphate hydrolases"/>
    <property type="match status" value="1"/>
</dbReference>
<dbReference type="PRINTS" id="PR01590">
    <property type="entry name" value="HTHFIS"/>
</dbReference>
<dbReference type="Gene3D" id="3.30.1380.20">
    <property type="entry name" value="Trafficking protein particle complex subunit 3"/>
    <property type="match status" value="1"/>
</dbReference>
<dbReference type="KEGG" id="aoa:dqs_1992"/>